<feature type="non-terminal residue" evidence="2">
    <location>
        <position position="128"/>
    </location>
</feature>
<dbReference type="EMBL" id="KI517537">
    <property type="protein sequence ID" value="ESQ38786.1"/>
    <property type="molecule type" value="Genomic_DNA"/>
</dbReference>
<evidence type="ECO:0000313" key="2">
    <source>
        <dbReference type="EMBL" id="ESQ38786.1"/>
    </source>
</evidence>
<proteinExistence type="predicted"/>
<sequence length="128" mass="14226">IPDGSLVSLTPTDSVQAEEMCEEAHTITEENETESGPAEKSAPLLQSAWTKKLNLSIASASHQTHCTLHNPVTMEDNLRFPWAAKMNPTSRNLYRAAEPDYLDDGTPKVTIPQHVLLRGLENQKEYIL</sequence>
<dbReference type="Gramene" id="ESQ38786">
    <property type="protein sequence ID" value="ESQ38786"/>
    <property type="gene ID" value="EUTSA_v100292110mg"/>
</dbReference>
<accession>V4N155</accession>
<dbReference type="Proteomes" id="UP000030689">
    <property type="component" value="Unassembled WGS sequence"/>
</dbReference>
<organism evidence="2 3">
    <name type="scientific">Eutrema salsugineum</name>
    <name type="common">Saltwater cress</name>
    <name type="synonym">Sisymbrium salsugineum</name>
    <dbReference type="NCBI Taxonomy" id="72664"/>
    <lineage>
        <taxon>Eukaryota</taxon>
        <taxon>Viridiplantae</taxon>
        <taxon>Streptophyta</taxon>
        <taxon>Embryophyta</taxon>
        <taxon>Tracheophyta</taxon>
        <taxon>Spermatophyta</taxon>
        <taxon>Magnoliopsida</taxon>
        <taxon>eudicotyledons</taxon>
        <taxon>Gunneridae</taxon>
        <taxon>Pentapetalae</taxon>
        <taxon>rosids</taxon>
        <taxon>malvids</taxon>
        <taxon>Brassicales</taxon>
        <taxon>Brassicaceae</taxon>
        <taxon>Eutremeae</taxon>
        <taxon>Eutrema</taxon>
    </lineage>
</organism>
<keyword evidence="3" id="KW-1185">Reference proteome</keyword>
<reference evidence="2 3" key="1">
    <citation type="journal article" date="2013" name="Front. Plant Sci.">
        <title>The Reference Genome of the Halophytic Plant Eutrema salsugineum.</title>
        <authorList>
            <person name="Yang R."/>
            <person name="Jarvis D.E."/>
            <person name="Chen H."/>
            <person name="Beilstein M.A."/>
            <person name="Grimwood J."/>
            <person name="Jenkins J."/>
            <person name="Shu S."/>
            <person name="Prochnik S."/>
            <person name="Xin M."/>
            <person name="Ma C."/>
            <person name="Schmutz J."/>
            <person name="Wing R.A."/>
            <person name="Mitchell-Olds T."/>
            <person name="Schumaker K.S."/>
            <person name="Wang X."/>
        </authorList>
    </citation>
    <scope>NUCLEOTIDE SEQUENCE [LARGE SCALE GENOMIC DNA]</scope>
</reference>
<evidence type="ECO:0000313" key="3">
    <source>
        <dbReference type="Proteomes" id="UP000030689"/>
    </source>
</evidence>
<dbReference type="eggNOG" id="KOG1075">
    <property type="taxonomic scope" value="Eukaryota"/>
</dbReference>
<feature type="non-terminal residue" evidence="2">
    <location>
        <position position="1"/>
    </location>
</feature>
<feature type="region of interest" description="Disordered" evidence="1">
    <location>
        <begin position="22"/>
        <end position="42"/>
    </location>
</feature>
<dbReference type="AlphaFoldDB" id="V4N155"/>
<gene>
    <name evidence="2" type="ORF">EUTSA_v100292110mg</name>
</gene>
<protein>
    <submittedName>
        <fullName evidence="2">Uncharacterized protein</fullName>
    </submittedName>
</protein>
<dbReference type="KEGG" id="eus:EUTSA_v100292110m"/>
<evidence type="ECO:0000256" key="1">
    <source>
        <dbReference type="SAM" id="MobiDB-lite"/>
    </source>
</evidence>
<name>V4N155_EUTSA</name>